<feature type="transmembrane region" description="Helical" evidence="1">
    <location>
        <begin position="12"/>
        <end position="36"/>
    </location>
</feature>
<keyword evidence="1" id="KW-0472">Membrane</keyword>
<accession>A0AAE3AMR3</accession>
<evidence type="ECO:0000313" key="3">
    <source>
        <dbReference type="Proteomes" id="UP001199424"/>
    </source>
</evidence>
<comment type="caution">
    <text evidence="2">The sequence shown here is derived from an EMBL/GenBank/DDBJ whole genome shotgun (WGS) entry which is preliminary data.</text>
</comment>
<keyword evidence="3" id="KW-1185">Reference proteome</keyword>
<evidence type="ECO:0000313" key="2">
    <source>
        <dbReference type="EMBL" id="MCC2137438.1"/>
    </source>
</evidence>
<reference evidence="2" key="1">
    <citation type="submission" date="2021-10" db="EMBL/GenBank/DDBJ databases">
        <title>Anaerobic single-cell dispensing facilitates the cultivation of human gut bacteria.</title>
        <authorList>
            <person name="Afrizal A."/>
        </authorList>
    </citation>
    <scope>NUCLEOTIDE SEQUENCE</scope>
    <source>
        <strain evidence="2">CLA-AA-H250</strain>
    </source>
</reference>
<proteinExistence type="predicted"/>
<keyword evidence="1" id="KW-1133">Transmembrane helix</keyword>
<dbReference type="AlphaFoldDB" id="A0AAE3AMR3"/>
<dbReference type="EMBL" id="JAJEQC010000010">
    <property type="protein sequence ID" value="MCC2137438.1"/>
    <property type="molecule type" value="Genomic_DNA"/>
</dbReference>
<dbReference type="NCBIfam" id="TIGR02532">
    <property type="entry name" value="IV_pilin_GFxxxE"/>
    <property type="match status" value="1"/>
</dbReference>
<sequence length="181" mass="19529">MKLKDKKGLTLVEMLCTVAILVLVSMVMVLGVQLGVRSYAKSVSYSEAQVLCSTLTTTISDELRYSGTLKVDGSGSVTGFFSQQFGSGDYTAFTTTPEGHVQLGGKDILPAKAYPYGIKAEVGSLTYDDVTALFTVQLSVKDSENKNTLAETTFEVEKLNVTTEDTAEGRARAEDIRNTEN</sequence>
<dbReference type="Proteomes" id="UP001199424">
    <property type="component" value="Unassembled WGS sequence"/>
</dbReference>
<dbReference type="Pfam" id="PF07963">
    <property type="entry name" value="N_methyl"/>
    <property type="match status" value="1"/>
</dbReference>
<gene>
    <name evidence="2" type="ORF">LKD31_10480</name>
</gene>
<dbReference type="RefSeq" id="WP_308449666.1">
    <property type="nucleotide sequence ID" value="NZ_JAJEQC010000010.1"/>
</dbReference>
<keyword evidence="1" id="KW-0812">Transmembrane</keyword>
<dbReference type="InterPro" id="IPR012902">
    <property type="entry name" value="N_methyl_site"/>
</dbReference>
<name>A0AAE3AMR3_9FIRM</name>
<protein>
    <submittedName>
        <fullName evidence="2">Prepilin-type N-terminal cleavage/methylation domain-containing protein</fullName>
    </submittedName>
</protein>
<evidence type="ECO:0000256" key="1">
    <source>
        <dbReference type="SAM" id="Phobius"/>
    </source>
</evidence>
<organism evidence="2 3">
    <name type="scientific">Hominenteromicrobium mulieris</name>
    <dbReference type="NCBI Taxonomy" id="2885357"/>
    <lineage>
        <taxon>Bacteria</taxon>
        <taxon>Bacillati</taxon>
        <taxon>Bacillota</taxon>
        <taxon>Clostridia</taxon>
        <taxon>Eubacteriales</taxon>
        <taxon>Oscillospiraceae</taxon>
        <taxon>Hominenteromicrobium</taxon>
    </lineage>
</organism>